<name>A0A8T0MW17_PANVG</name>
<reference evidence="1" key="1">
    <citation type="submission" date="2020-05" db="EMBL/GenBank/DDBJ databases">
        <title>WGS assembly of Panicum virgatum.</title>
        <authorList>
            <person name="Lovell J.T."/>
            <person name="Jenkins J."/>
            <person name="Shu S."/>
            <person name="Juenger T.E."/>
            <person name="Schmutz J."/>
        </authorList>
    </citation>
    <scope>NUCLEOTIDE SEQUENCE</scope>
    <source>
        <strain evidence="1">AP13</strain>
    </source>
</reference>
<dbReference type="EMBL" id="CM029054">
    <property type="protein sequence ID" value="KAG2541207.1"/>
    <property type="molecule type" value="Genomic_DNA"/>
</dbReference>
<evidence type="ECO:0000313" key="1">
    <source>
        <dbReference type="EMBL" id="KAG2541207.1"/>
    </source>
</evidence>
<keyword evidence="2" id="KW-1185">Reference proteome</keyword>
<evidence type="ECO:0000313" key="2">
    <source>
        <dbReference type="Proteomes" id="UP000823388"/>
    </source>
</evidence>
<accession>A0A8T0MW17</accession>
<organism evidence="1 2">
    <name type="scientific">Panicum virgatum</name>
    <name type="common">Blackwell switchgrass</name>
    <dbReference type="NCBI Taxonomy" id="38727"/>
    <lineage>
        <taxon>Eukaryota</taxon>
        <taxon>Viridiplantae</taxon>
        <taxon>Streptophyta</taxon>
        <taxon>Embryophyta</taxon>
        <taxon>Tracheophyta</taxon>
        <taxon>Spermatophyta</taxon>
        <taxon>Magnoliopsida</taxon>
        <taxon>Liliopsida</taxon>
        <taxon>Poales</taxon>
        <taxon>Poaceae</taxon>
        <taxon>PACMAD clade</taxon>
        <taxon>Panicoideae</taxon>
        <taxon>Panicodae</taxon>
        <taxon>Paniceae</taxon>
        <taxon>Panicinae</taxon>
        <taxon>Panicum</taxon>
        <taxon>Panicum sect. Hiantes</taxon>
    </lineage>
</organism>
<dbReference type="Proteomes" id="UP000823388">
    <property type="component" value="Chromosome 9N"/>
</dbReference>
<sequence length="34" mass="3631">MVMNLVCLSGLAIEMIAEFILTAGLCPRQGISHV</sequence>
<gene>
    <name evidence="1" type="ORF">PVAP13_9NG667514</name>
</gene>
<protein>
    <submittedName>
        <fullName evidence="1">Uncharacterized protein</fullName>
    </submittedName>
</protein>
<dbReference type="AlphaFoldDB" id="A0A8T0MW17"/>
<comment type="caution">
    <text evidence="1">The sequence shown here is derived from an EMBL/GenBank/DDBJ whole genome shotgun (WGS) entry which is preliminary data.</text>
</comment>
<proteinExistence type="predicted"/>